<accession>A0A084SLB1</accession>
<dbReference type="SUPFAM" id="SSF53335">
    <property type="entry name" value="S-adenosyl-L-methionine-dependent methyltransferases"/>
    <property type="match status" value="1"/>
</dbReference>
<gene>
    <name evidence="2" type="ORF">Q664_36185</name>
</gene>
<dbReference type="Proteomes" id="UP000028547">
    <property type="component" value="Unassembled WGS sequence"/>
</dbReference>
<keyword evidence="2" id="KW-0489">Methyltransferase</keyword>
<dbReference type="PANTHER" id="PTHR13369:SF3">
    <property type="entry name" value="METHYLTRANSFERASE DOMAIN-CONTAINING PROTEIN"/>
    <property type="match status" value="1"/>
</dbReference>
<reference evidence="2 3" key="1">
    <citation type="submission" date="2014-07" db="EMBL/GenBank/DDBJ databases">
        <title>Draft Genome Sequence of Gephyronic Acid Producer, Cystobacter violaceus Strain Cb vi76.</title>
        <authorList>
            <person name="Stevens D.C."/>
            <person name="Young J."/>
            <person name="Carmichael R."/>
            <person name="Tan J."/>
            <person name="Taylor R.E."/>
        </authorList>
    </citation>
    <scope>NUCLEOTIDE SEQUENCE [LARGE SCALE GENOMIC DNA]</scope>
    <source>
        <strain evidence="2 3">Cb vi76</strain>
    </source>
</reference>
<evidence type="ECO:0000259" key="1">
    <source>
        <dbReference type="Pfam" id="PF13679"/>
    </source>
</evidence>
<protein>
    <submittedName>
        <fullName evidence="2">SAM-dependent methyltransferase</fullName>
    </submittedName>
</protein>
<proteinExistence type="predicted"/>
<dbReference type="InterPro" id="IPR025714">
    <property type="entry name" value="Methyltranfer_dom"/>
</dbReference>
<sequence>MRRQVKGKQVRRELLPDQSKELLRELHLLTREGNLNADALRKLKQVNHLVGLLRPALEDVQSRHGAPVVVDAGSGNAYLGFILYELFLKDAEAGTLLSVEGRPELTQRAKERAGRLGFGRMEFQTAHLDEAQWPERVHVLMALHACDTATDDALAVAIQKGADHVAVVPCCQAEVAQQLKEARQSVDPTLALLYQHAWHRREFGSHLTNVIRALTLEAFGYQVTVTELTGWEHSLKNELILGRRVHRENRQARAKLEALLGSFGVRPKLARVLGVEPAPRTPPPSS</sequence>
<dbReference type="GO" id="GO:0032259">
    <property type="term" value="P:methylation"/>
    <property type="evidence" value="ECO:0007669"/>
    <property type="project" value="UniProtKB-KW"/>
</dbReference>
<dbReference type="AlphaFoldDB" id="A0A084SLB1"/>
<keyword evidence="2" id="KW-0808">Transferase</keyword>
<dbReference type="EMBL" id="JPMI01000256">
    <property type="protein sequence ID" value="KFA89246.1"/>
    <property type="molecule type" value="Genomic_DNA"/>
</dbReference>
<comment type="caution">
    <text evidence="2">The sequence shown here is derived from an EMBL/GenBank/DDBJ whole genome shotgun (WGS) entry which is preliminary data.</text>
</comment>
<dbReference type="Pfam" id="PF13679">
    <property type="entry name" value="Methyltransf_32"/>
    <property type="match status" value="1"/>
</dbReference>
<dbReference type="InterPro" id="IPR029063">
    <property type="entry name" value="SAM-dependent_MTases_sf"/>
</dbReference>
<dbReference type="Gene3D" id="3.40.50.150">
    <property type="entry name" value="Vaccinia Virus protein VP39"/>
    <property type="match status" value="1"/>
</dbReference>
<name>A0A084SLB1_9BACT</name>
<dbReference type="GO" id="GO:0008168">
    <property type="term" value="F:methyltransferase activity"/>
    <property type="evidence" value="ECO:0007669"/>
    <property type="project" value="UniProtKB-KW"/>
</dbReference>
<dbReference type="GO" id="GO:0005737">
    <property type="term" value="C:cytoplasm"/>
    <property type="evidence" value="ECO:0007669"/>
    <property type="project" value="TreeGrafter"/>
</dbReference>
<dbReference type="PANTHER" id="PTHR13369">
    <property type="match status" value="1"/>
</dbReference>
<evidence type="ECO:0000313" key="2">
    <source>
        <dbReference type="EMBL" id="KFA89246.1"/>
    </source>
</evidence>
<evidence type="ECO:0000313" key="3">
    <source>
        <dbReference type="Proteomes" id="UP000028547"/>
    </source>
</evidence>
<feature type="domain" description="Methyltransferase" evidence="1">
    <location>
        <begin position="41"/>
        <end position="178"/>
    </location>
</feature>
<organism evidence="2 3">
    <name type="scientific">Archangium violaceum Cb vi76</name>
    <dbReference type="NCBI Taxonomy" id="1406225"/>
    <lineage>
        <taxon>Bacteria</taxon>
        <taxon>Pseudomonadati</taxon>
        <taxon>Myxococcota</taxon>
        <taxon>Myxococcia</taxon>
        <taxon>Myxococcales</taxon>
        <taxon>Cystobacterineae</taxon>
        <taxon>Archangiaceae</taxon>
        <taxon>Archangium</taxon>
    </lineage>
</organism>